<keyword evidence="4" id="KW-0238">DNA-binding</keyword>
<evidence type="ECO:0000256" key="4">
    <source>
        <dbReference type="ARBA" id="ARBA00023125"/>
    </source>
</evidence>
<comment type="similarity">
    <text evidence="2">Belongs to the plant ACBP60 protein family.</text>
</comment>
<dbReference type="STRING" id="218851.A0A2G5EZN1"/>
<organism evidence="11 12">
    <name type="scientific">Aquilegia coerulea</name>
    <name type="common">Rocky mountain columbine</name>
    <dbReference type="NCBI Taxonomy" id="218851"/>
    <lineage>
        <taxon>Eukaryota</taxon>
        <taxon>Viridiplantae</taxon>
        <taxon>Streptophyta</taxon>
        <taxon>Embryophyta</taxon>
        <taxon>Tracheophyta</taxon>
        <taxon>Spermatophyta</taxon>
        <taxon>Magnoliopsida</taxon>
        <taxon>Ranunculales</taxon>
        <taxon>Ranunculaceae</taxon>
        <taxon>Thalictroideae</taxon>
        <taxon>Aquilegia</taxon>
    </lineage>
</organism>
<dbReference type="PANTHER" id="PTHR31713:SF43">
    <property type="entry name" value="CALMODULIN-BINDING PROTEIN 60 G"/>
    <property type="match status" value="1"/>
</dbReference>
<dbReference type="EMBL" id="KZ305020">
    <property type="protein sequence ID" value="PIA61179.1"/>
    <property type="molecule type" value="Genomic_DNA"/>
</dbReference>
<dbReference type="InParanoid" id="A0A2G5EZN1"/>
<dbReference type="GO" id="GO:0005634">
    <property type="term" value="C:nucleus"/>
    <property type="evidence" value="ECO:0007669"/>
    <property type="project" value="UniProtKB-SubCell"/>
</dbReference>
<dbReference type="InterPro" id="IPR046831">
    <property type="entry name" value="Calmodulin_bind_N"/>
</dbReference>
<name>A0A2G5EZN1_AQUCA</name>
<dbReference type="InterPro" id="IPR046830">
    <property type="entry name" value="Calmod_bind_M"/>
</dbReference>
<dbReference type="GO" id="GO:0005516">
    <property type="term" value="F:calmodulin binding"/>
    <property type="evidence" value="ECO:0007669"/>
    <property type="project" value="InterPro"/>
</dbReference>
<keyword evidence="7" id="KW-0539">Nucleus</keyword>
<evidence type="ECO:0000256" key="5">
    <source>
        <dbReference type="ARBA" id="ARBA00023159"/>
    </source>
</evidence>
<dbReference type="PANTHER" id="PTHR31713">
    <property type="entry name" value="OS02G0177800 PROTEIN"/>
    <property type="match status" value="1"/>
</dbReference>
<dbReference type="InterPro" id="IPR046829">
    <property type="entry name" value="Calmod_bind_C"/>
</dbReference>
<evidence type="ECO:0000256" key="6">
    <source>
        <dbReference type="ARBA" id="ARBA00023163"/>
    </source>
</evidence>
<reference evidence="11 12" key="1">
    <citation type="submission" date="2017-09" db="EMBL/GenBank/DDBJ databases">
        <title>WGS assembly of Aquilegia coerulea Goldsmith.</title>
        <authorList>
            <person name="Hodges S."/>
            <person name="Kramer E."/>
            <person name="Nordborg M."/>
            <person name="Tomkins J."/>
            <person name="Borevitz J."/>
            <person name="Derieg N."/>
            <person name="Yan J."/>
            <person name="Mihaltcheva S."/>
            <person name="Hayes R.D."/>
            <person name="Rokhsar D."/>
        </authorList>
    </citation>
    <scope>NUCLEOTIDE SEQUENCE [LARGE SCALE GENOMIC DNA]</scope>
    <source>
        <strain evidence="12">cv. Goldsmith</strain>
    </source>
</reference>
<feature type="domain" description="Calmodulin binding protein-like N-terminal" evidence="8">
    <location>
        <begin position="82"/>
        <end position="229"/>
    </location>
</feature>
<dbReference type="Pfam" id="PF20451">
    <property type="entry name" value="Calmod_bind_M"/>
    <property type="match status" value="1"/>
</dbReference>
<dbReference type="Proteomes" id="UP000230069">
    <property type="component" value="Unassembled WGS sequence"/>
</dbReference>
<dbReference type="OrthoDB" id="748178at2759"/>
<dbReference type="Pfam" id="PF20452">
    <property type="entry name" value="Calmod_bind_C"/>
    <property type="match status" value="1"/>
</dbReference>
<feature type="domain" description="Calmodulin binding protein central" evidence="9">
    <location>
        <begin position="243"/>
        <end position="307"/>
    </location>
</feature>
<evidence type="ECO:0000256" key="1">
    <source>
        <dbReference type="ARBA" id="ARBA00004123"/>
    </source>
</evidence>
<evidence type="ECO:0000259" key="10">
    <source>
        <dbReference type="Pfam" id="PF20452"/>
    </source>
</evidence>
<comment type="subcellular location">
    <subcellularLocation>
        <location evidence="1">Nucleus</location>
    </subcellularLocation>
</comment>
<evidence type="ECO:0000256" key="3">
    <source>
        <dbReference type="ARBA" id="ARBA00023015"/>
    </source>
</evidence>
<dbReference type="Pfam" id="PF07887">
    <property type="entry name" value="Calmodulin_bind"/>
    <property type="match status" value="1"/>
</dbReference>
<feature type="domain" description="Calmodulin binding protein C-terminal" evidence="10">
    <location>
        <begin position="312"/>
        <end position="373"/>
    </location>
</feature>
<evidence type="ECO:0008006" key="13">
    <source>
        <dbReference type="Google" id="ProtNLM"/>
    </source>
</evidence>
<sequence length="569" mass="64547">MVLKRHFDEDGGLGLGEIKRRRTFDTVVRDVMKMLSMQELVSNFEPVIRKVVREELERVIPFILSFPTSSLNRSQTSGSRRWQLHFRNKFPQTLFTGNRIEAEDGASIEIVVVDAISKTIVTSGPLSFLKVEILVLDGDFDSDADDDWAEEVFDASVIREREGKRPLVTGDLQVCIRGGVGHLGVVTFTDNSSWTRSRTFRLAARVDPNTCKEERIREARSDAFMVKDHRGVLYKKHYPPYWGDKVWRLEKIGKDGAFHVRLASNQINTVRDLLRMLVTDPSYLRSILGSGMSNKKWEAVTKHATTCILDNKHYKYFITEREVDLIFDSVYKLVGAIFDGQYKSLENLTSCQMTLVDNLKHYAYRNLNEMVEIDWPLFDTSPVALPLYGSSFLLSSLDSQLPALPSTHEDQPTTRMGFSNVTNALLYQLEDNGESRGFSIMQSCLSSTQRNSFKMKGPLASYSNDLNQWDPGESSGSAAMGGNLTGDDISQIQMPNWFPGTASWGQSNGIYLTSEDEMGIGFLPDISFHVTKSSERNMGWFKILAAIKWVISVRRALARRRARMYHLGY</sequence>
<protein>
    <recommendedName>
        <fullName evidence="13">Calmodulin-binding protein</fullName>
    </recommendedName>
</protein>
<proteinExistence type="inferred from homology"/>
<keyword evidence="5" id="KW-0010">Activator</keyword>
<dbReference type="GO" id="GO:0080142">
    <property type="term" value="P:regulation of salicylic acid biosynthetic process"/>
    <property type="evidence" value="ECO:0007669"/>
    <property type="project" value="TreeGrafter"/>
</dbReference>
<keyword evidence="6" id="KW-0804">Transcription</keyword>
<evidence type="ECO:0000313" key="12">
    <source>
        <dbReference type="Proteomes" id="UP000230069"/>
    </source>
</evidence>
<dbReference type="GO" id="GO:0043565">
    <property type="term" value="F:sequence-specific DNA binding"/>
    <property type="evidence" value="ECO:0007669"/>
    <property type="project" value="TreeGrafter"/>
</dbReference>
<keyword evidence="3" id="KW-0805">Transcription regulation</keyword>
<gene>
    <name evidence="11" type="ORF">AQUCO_00300600v1</name>
</gene>
<dbReference type="GO" id="GO:0003700">
    <property type="term" value="F:DNA-binding transcription factor activity"/>
    <property type="evidence" value="ECO:0007669"/>
    <property type="project" value="TreeGrafter"/>
</dbReference>
<evidence type="ECO:0000313" key="11">
    <source>
        <dbReference type="EMBL" id="PIA61179.1"/>
    </source>
</evidence>
<evidence type="ECO:0000259" key="9">
    <source>
        <dbReference type="Pfam" id="PF20451"/>
    </source>
</evidence>
<evidence type="ECO:0000256" key="7">
    <source>
        <dbReference type="ARBA" id="ARBA00023242"/>
    </source>
</evidence>
<evidence type="ECO:0000256" key="2">
    <source>
        <dbReference type="ARBA" id="ARBA00007214"/>
    </source>
</evidence>
<evidence type="ECO:0000259" key="8">
    <source>
        <dbReference type="Pfam" id="PF07887"/>
    </source>
</evidence>
<keyword evidence="12" id="KW-1185">Reference proteome</keyword>
<dbReference type="InterPro" id="IPR012416">
    <property type="entry name" value="CBP60"/>
</dbReference>
<accession>A0A2G5EZN1</accession>
<dbReference type="AlphaFoldDB" id="A0A2G5EZN1"/>